<accession>A0A6G8R9A0</accession>
<sequence length="58" mass="7014">MQYLKHKYLNLTFRVDGESVWWWSYNVGVWFPEMNIKSEDLQEALEQGRAYETANPED</sequence>
<gene>
    <name evidence="1" type="ORF">pink_28</name>
</gene>
<evidence type="ECO:0000313" key="1">
    <source>
        <dbReference type="EMBL" id="QIN97981.1"/>
    </source>
</evidence>
<name>A0A6G8R9A0_9CAUD</name>
<evidence type="ECO:0000313" key="2">
    <source>
        <dbReference type="Proteomes" id="UP000503246"/>
    </source>
</evidence>
<organism evidence="1 2">
    <name type="scientific">Salmonella phage pink</name>
    <dbReference type="NCBI Taxonomy" id="2713312"/>
    <lineage>
        <taxon>Viruses</taxon>
        <taxon>Duplodnaviria</taxon>
        <taxon>Heunggongvirae</taxon>
        <taxon>Uroviricota</taxon>
        <taxon>Caudoviricetes</taxon>
        <taxon>Sarkviridae</taxon>
        <taxon>Guernseyvirinae</taxon>
        <taxon>Jerseyvirus</taxon>
        <taxon>Jerseyvirus pink</taxon>
    </lineage>
</organism>
<reference evidence="2" key="1">
    <citation type="submission" date="2020-02" db="EMBL/GenBank/DDBJ databases">
        <authorList>
            <person name="Olsen N.S."/>
            <person name="Forero-Junco L."/>
            <person name="Kot W."/>
            <person name="Hansen L.H."/>
        </authorList>
    </citation>
    <scope>NUCLEOTIDE SEQUENCE [LARGE SCALE GENOMIC DNA]</scope>
</reference>
<dbReference type="Proteomes" id="UP000503246">
    <property type="component" value="Segment"/>
</dbReference>
<keyword evidence="2" id="KW-1185">Reference proteome</keyword>
<proteinExistence type="predicted"/>
<protein>
    <submittedName>
        <fullName evidence="1">Uncharacterized protein</fullName>
    </submittedName>
</protein>
<dbReference type="EMBL" id="MT074430">
    <property type="protein sequence ID" value="QIN97981.1"/>
    <property type="molecule type" value="Genomic_DNA"/>
</dbReference>